<dbReference type="GO" id="GO:0070290">
    <property type="term" value="F:N-acylphosphatidylethanolamine-specific phospholipase D activity"/>
    <property type="evidence" value="ECO:0007669"/>
    <property type="project" value="InterPro"/>
</dbReference>
<dbReference type="GO" id="GO:0070292">
    <property type="term" value="P:N-acylphosphatidylethanolamine metabolic process"/>
    <property type="evidence" value="ECO:0007669"/>
    <property type="project" value="TreeGrafter"/>
</dbReference>
<name>A0A1Z5STY3_HORWE</name>
<proteinExistence type="predicted"/>
<reference evidence="4 5" key="1">
    <citation type="submission" date="2017-01" db="EMBL/GenBank/DDBJ databases">
        <title>The recent genome duplication of the halophilic yeast Hortaea werneckii: insights from long-read sequencing.</title>
        <authorList>
            <person name="Sinha S."/>
            <person name="Flibotte S."/>
            <person name="Neira M."/>
            <person name="Lenassi M."/>
            <person name="Gostincar C."/>
            <person name="Stajich J.E."/>
            <person name="Nislow C.E."/>
        </authorList>
    </citation>
    <scope>NUCLEOTIDE SEQUENCE [LARGE SCALE GENOMIC DNA]</scope>
    <source>
        <strain evidence="4 5">EXF-2000</strain>
    </source>
</reference>
<dbReference type="InterPro" id="IPR001279">
    <property type="entry name" value="Metallo-B-lactamas"/>
</dbReference>
<sequence length="437" mass="47936">MVSSITVTPLPPVRKQPQQQQQGVKTEDNNDEQQEKSTKPHHRPGGSGFQNPWPSFQPHSLSEAFQLRFGAHPEKNFVPVPQGPNGTRLDELVKVRKPDWGTDRKDKLRATWIGHASFLVEFPVANAAGTADAGTTTAAGGAAAGTGAEHQQRGIRVLCDPVFSERTSPVQWLGPKRYTPTPCALEELPEVDVVCISHNHYDHLDYATVRHIYSRQRGKVHFVAGLGYKEWFTQHVGCQEDEVSEYDWWEGCEVEVEGRGKVRLTCCPTQHGSGRSINDQGHTLWCSWAIESNGRKLYFAGDTAYKAQDAPAACPAFKEIGEALGPFDLALLPIGLMSPHQWMGSVHATPEQSLQIHKDVKSKLSIGMHWGTVRGGISAHYEDVRDPPRRWQAAAEKEGLWRGGGPQGTPLQTEDTGSGSSEYGGVGLCEVGETVAV</sequence>
<dbReference type="InParanoid" id="A0A1Z5STY3"/>
<organism evidence="4 5">
    <name type="scientific">Hortaea werneckii EXF-2000</name>
    <dbReference type="NCBI Taxonomy" id="1157616"/>
    <lineage>
        <taxon>Eukaryota</taxon>
        <taxon>Fungi</taxon>
        <taxon>Dikarya</taxon>
        <taxon>Ascomycota</taxon>
        <taxon>Pezizomycotina</taxon>
        <taxon>Dothideomycetes</taxon>
        <taxon>Dothideomycetidae</taxon>
        <taxon>Mycosphaerellales</taxon>
        <taxon>Teratosphaeriaceae</taxon>
        <taxon>Hortaea</taxon>
    </lineage>
</organism>
<evidence type="ECO:0000313" key="5">
    <source>
        <dbReference type="Proteomes" id="UP000194280"/>
    </source>
</evidence>
<dbReference type="InterPro" id="IPR036866">
    <property type="entry name" value="RibonucZ/Hydroxyglut_hydro"/>
</dbReference>
<feature type="binding site" evidence="1">
    <location>
        <position position="201"/>
    </location>
    <ligand>
        <name>an N-acyl-1,2-diacyl-sn-glycero-3-phosphoethanolamine</name>
        <dbReference type="ChEBI" id="CHEBI:62537"/>
    </ligand>
</feature>
<dbReference type="Gene3D" id="3.60.15.10">
    <property type="entry name" value="Ribonuclease Z/Hydroxyacylglutathione hydrolase-like"/>
    <property type="match status" value="1"/>
</dbReference>
<dbReference type="OrthoDB" id="332863at2759"/>
<evidence type="ECO:0000313" key="4">
    <source>
        <dbReference type="EMBL" id="OTA24269.1"/>
    </source>
</evidence>
<protein>
    <recommendedName>
        <fullName evidence="3">Metallo-beta-lactamase domain-containing protein</fullName>
    </recommendedName>
</protein>
<evidence type="ECO:0000259" key="3">
    <source>
        <dbReference type="Pfam" id="PF12706"/>
    </source>
</evidence>
<feature type="compositionally biased region" description="Basic and acidic residues" evidence="2">
    <location>
        <begin position="388"/>
        <end position="400"/>
    </location>
</feature>
<dbReference type="FunCoup" id="A0A1Z5STY3">
    <property type="interactions" value="82"/>
</dbReference>
<dbReference type="GO" id="GO:0070291">
    <property type="term" value="P:N-acylethanolamine metabolic process"/>
    <property type="evidence" value="ECO:0007669"/>
    <property type="project" value="TreeGrafter"/>
</dbReference>
<feature type="compositionally biased region" description="Polar residues" evidence="2">
    <location>
        <begin position="409"/>
        <end position="421"/>
    </location>
</feature>
<dbReference type="SUPFAM" id="SSF56281">
    <property type="entry name" value="Metallo-hydrolase/oxidoreductase"/>
    <property type="match status" value="1"/>
</dbReference>
<dbReference type="PIRSF" id="PIRSF038896">
    <property type="entry name" value="NAPE-PLD"/>
    <property type="match status" value="1"/>
</dbReference>
<dbReference type="PANTHER" id="PTHR15032:SF4">
    <property type="entry name" value="N-ACYL-PHOSPHATIDYLETHANOLAMINE-HYDROLYZING PHOSPHOLIPASE D"/>
    <property type="match status" value="1"/>
</dbReference>
<feature type="region of interest" description="Disordered" evidence="2">
    <location>
        <begin position="1"/>
        <end position="57"/>
    </location>
</feature>
<feature type="binding site" evidence="1">
    <location>
        <position position="347"/>
    </location>
    <ligand>
        <name>an N-acyl-1,2-diacyl-sn-glycero-3-phosphoethanolamine</name>
        <dbReference type="ChEBI" id="CHEBI:62537"/>
    </ligand>
</feature>
<comment type="caution">
    <text evidence="4">The sequence shown here is derived from an EMBL/GenBank/DDBJ whole genome shotgun (WGS) entry which is preliminary data.</text>
</comment>
<dbReference type="PANTHER" id="PTHR15032">
    <property type="entry name" value="N-ACYL-PHOSPHATIDYLETHANOLAMINE-HYDROLYZING PHOSPHOLIPASE D"/>
    <property type="match status" value="1"/>
</dbReference>
<feature type="compositionally biased region" description="Basic and acidic residues" evidence="2">
    <location>
        <begin position="25"/>
        <end position="38"/>
    </location>
</feature>
<dbReference type="EMBL" id="MUNK01000251">
    <property type="protein sequence ID" value="OTA24269.1"/>
    <property type="molecule type" value="Genomic_DNA"/>
</dbReference>
<dbReference type="STRING" id="1157616.A0A1Z5STY3"/>
<dbReference type="Proteomes" id="UP000194280">
    <property type="component" value="Unassembled WGS sequence"/>
</dbReference>
<dbReference type="AlphaFoldDB" id="A0A1Z5STY3"/>
<feature type="region of interest" description="Disordered" evidence="2">
    <location>
        <begin position="388"/>
        <end position="425"/>
    </location>
</feature>
<dbReference type="GO" id="GO:0008270">
    <property type="term" value="F:zinc ion binding"/>
    <property type="evidence" value="ECO:0007669"/>
    <property type="project" value="InterPro"/>
</dbReference>
<dbReference type="Pfam" id="PF12706">
    <property type="entry name" value="Lactamase_B_2"/>
    <property type="match status" value="1"/>
</dbReference>
<feature type="domain" description="Metallo-beta-lactamase" evidence="3">
    <location>
        <begin position="156"/>
        <end position="370"/>
    </location>
</feature>
<evidence type="ECO:0000256" key="2">
    <source>
        <dbReference type="SAM" id="MobiDB-lite"/>
    </source>
</evidence>
<gene>
    <name evidence="4" type="ORF">BTJ68_13030</name>
</gene>
<dbReference type="InterPro" id="IPR024884">
    <property type="entry name" value="NAPE-PLD"/>
</dbReference>
<dbReference type="GO" id="GO:0005737">
    <property type="term" value="C:cytoplasm"/>
    <property type="evidence" value="ECO:0007669"/>
    <property type="project" value="TreeGrafter"/>
</dbReference>
<accession>A0A1Z5STY3</accession>
<keyword evidence="5" id="KW-1185">Reference proteome</keyword>
<evidence type="ECO:0000256" key="1">
    <source>
        <dbReference type="PIRSR" id="PIRSR038896-50"/>
    </source>
</evidence>
<dbReference type="VEuPathDB" id="FungiDB:BTJ68_13030"/>